<reference evidence="3" key="1">
    <citation type="submission" date="2021-03" db="EMBL/GenBank/DDBJ databases">
        <title>Draft genome sequence of rust myrtle Austropuccinia psidii MF-1, a brazilian biotype.</title>
        <authorList>
            <person name="Quecine M.C."/>
            <person name="Pachon D.M.R."/>
            <person name="Bonatelli M.L."/>
            <person name="Correr F.H."/>
            <person name="Franceschini L.M."/>
            <person name="Leite T.F."/>
            <person name="Margarido G.R.A."/>
            <person name="Almeida C.A."/>
            <person name="Ferrarezi J.A."/>
            <person name="Labate C.A."/>
        </authorList>
    </citation>
    <scope>NUCLEOTIDE SEQUENCE</scope>
    <source>
        <strain evidence="3">MF-1</strain>
    </source>
</reference>
<dbReference type="AlphaFoldDB" id="A0A9Q3GRC0"/>
<organism evidence="3 4">
    <name type="scientific">Austropuccinia psidii MF-1</name>
    <dbReference type="NCBI Taxonomy" id="1389203"/>
    <lineage>
        <taxon>Eukaryota</taxon>
        <taxon>Fungi</taxon>
        <taxon>Dikarya</taxon>
        <taxon>Basidiomycota</taxon>
        <taxon>Pucciniomycotina</taxon>
        <taxon>Pucciniomycetes</taxon>
        <taxon>Pucciniales</taxon>
        <taxon>Sphaerophragmiaceae</taxon>
        <taxon>Austropuccinia</taxon>
    </lineage>
</organism>
<evidence type="ECO:0000313" key="4">
    <source>
        <dbReference type="Proteomes" id="UP000765509"/>
    </source>
</evidence>
<proteinExistence type="predicted"/>
<gene>
    <name evidence="3" type="ORF">O181_015840</name>
</gene>
<dbReference type="Pfam" id="PF17921">
    <property type="entry name" value="Integrase_H2C2"/>
    <property type="match status" value="1"/>
</dbReference>
<dbReference type="Gene3D" id="1.10.340.70">
    <property type="match status" value="1"/>
</dbReference>
<name>A0A9Q3GRC0_9BASI</name>
<comment type="caution">
    <text evidence="3">The sequence shown here is derived from an EMBL/GenBank/DDBJ whole genome shotgun (WGS) entry which is preliminary data.</text>
</comment>
<accession>A0A9Q3GRC0</accession>
<sequence>MQYGYIRVHQGAIWHQKFTIPLPKDDGHNISRRNSKSLDGSIYLLHDYILRDMGRPCAVHRRSTKQEKNFRFSEWEPESDTLDSEDTESEGTETPILGISPSDLQNEFFSAVMNTYAKHKQCGILLQIFPQKYRIPEIESQLKKSWLRNYKDNNFYIIDGLIYHREKHTSALTVIDRENISWILWECHDCPYMGHMSEDRTKERVASTAWSPKWEEELSEYINTCERFQKGNRKNGKKYGYFNT</sequence>
<dbReference type="OrthoDB" id="4369127at2759"/>
<dbReference type="EMBL" id="AVOT02004354">
    <property type="protein sequence ID" value="MBW0476125.1"/>
    <property type="molecule type" value="Genomic_DNA"/>
</dbReference>
<feature type="region of interest" description="Disordered" evidence="1">
    <location>
        <begin position="70"/>
        <end position="97"/>
    </location>
</feature>
<dbReference type="InterPro" id="IPR041588">
    <property type="entry name" value="Integrase_H2C2"/>
</dbReference>
<evidence type="ECO:0000256" key="1">
    <source>
        <dbReference type="SAM" id="MobiDB-lite"/>
    </source>
</evidence>
<evidence type="ECO:0000313" key="3">
    <source>
        <dbReference type="EMBL" id="MBW0476125.1"/>
    </source>
</evidence>
<keyword evidence="4" id="KW-1185">Reference proteome</keyword>
<protein>
    <recommendedName>
        <fullName evidence="2">Integrase zinc-binding domain-containing protein</fullName>
    </recommendedName>
</protein>
<feature type="compositionally biased region" description="Acidic residues" evidence="1">
    <location>
        <begin position="75"/>
        <end position="91"/>
    </location>
</feature>
<dbReference type="Proteomes" id="UP000765509">
    <property type="component" value="Unassembled WGS sequence"/>
</dbReference>
<evidence type="ECO:0000259" key="2">
    <source>
        <dbReference type="Pfam" id="PF17921"/>
    </source>
</evidence>
<feature type="domain" description="Integrase zinc-binding" evidence="2">
    <location>
        <begin position="177"/>
        <end position="232"/>
    </location>
</feature>